<proteinExistence type="predicted"/>
<keyword evidence="2" id="KW-1185">Reference proteome</keyword>
<comment type="caution">
    <text evidence="1">The sequence shown here is derived from an EMBL/GenBank/DDBJ whole genome shotgun (WGS) entry which is preliminary data.</text>
</comment>
<organism evidence="1 2">
    <name type="scientific">Cyclotella atomus</name>
    <dbReference type="NCBI Taxonomy" id="382360"/>
    <lineage>
        <taxon>Eukaryota</taxon>
        <taxon>Sar</taxon>
        <taxon>Stramenopiles</taxon>
        <taxon>Ochrophyta</taxon>
        <taxon>Bacillariophyta</taxon>
        <taxon>Coscinodiscophyceae</taxon>
        <taxon>Thalassiosirophycidae</taxon>
        <taxon>Stephanodiscales</taxon>
        <taxon>Stephanodiscaceae</taxon>
        <taxon>Cyclotella</taxon>
    </lineage>
</organism>
<protein>
    <submittedName>
        <fullName evidence="1">Uncharacterized protein</fullName>
    </submittedName>
</protein>
<dbReference type="AlphaFoldDB" id="A0ABD3PYE1"/>
<evidence type="ECO:0000313" key="2">
    <source>
        <dbReference type="Proteomes" id="UP001530400"/>
    </source>
</evidence>
<gene>
    <name evidence="1" type="ORF">ACHAWO_002336</name>
</gene>
<accession>A0ABD3PYE1</accession>
<sequence length="93" mass="10405">MSKGIKELGIPNITMLQHTRMSNHILLSSLRLIHLCLFQNLLHIRNPQHPSSMLHLNPVTKLHSGHLSHVQIGLAETASHVDETTAWTEIAPP</sequence>
<reference evidence="1 2" key="1">
    <citation type="submission" date="2024-10" db="EMBL/GenBank/DDBJ databases">
        <title>Updated reference genomes for cyclostephanoid diatoms.</title>
        <authorList>
            <person name="Roberts W.R."/>
            <person name="Alverson A.J."/>
        </authorList>
    </citation>
    <scope>NUCLEOTIDE SEQUENCE [LARGE SCALE GENOMIC DNA]</scope>
    <source>
        <strain evidence="1 2">AJA010-31</strain>
    </source>
</reference>
<dbReference type="Proteomes" id="UP001530400">
    <property type="component" value="Unassembled WGS sequence"/>
</dbReference>
<name>A0ABD3PYE1_9STRA</name>
<dbReference type="EMBL" id="JALLPJ020000421">
    <property type="protein sequence ID" value="KAL3792731.1"/>
    <property type="molecule type" value="Genomic_DNA"/>
</dbReference>
<evidence type="ECO:0000313" key="1">
    <source>
        <dbReference type="EMBL" id="KAL3792731.1"/>
    </source>
</evidence>